<sequence length="720" mass="76908">MPTFRCQPVRSADAGSGAAARPVAVALDAAARGQVDAALAHARAGRHKEAAETLVGVLRRDNRMVDVWRALAPVLETLGRGRDALVAWENVAALAPADAAAWLKLSVGYRGMEQFDAALRAAHKALAAGGGVPAHQAAGLALVLAGRPAEAAEAFRAGFEAAPTNAALLLNWLNSLVEVRAFAEAEQALEANAAVAEGDPSIDYVAGVIYRHRGRLREAALAYLRAMAAAMEADGAMVREGLTPDGALSPACRRLLENAPAEQVTAPAFSELAAVLAVFGAFDDAMMLTGRAAATSARAARKNSELFIVNYHPDLTAEEIRAVYADFDARTPAPASPPVVPAERRTADRPLRVGYVSPDFRGHSCAQFIEPVVHAHDPAAVEAVAYAELSAPDEATARIRPAFSQWRDTLGVSDAAFGDMVREDRIDILVDLAGHTTGNRLQAMARKPAPVQASWIGYCYTTGLSAIDYYIGDTVSSPVGCEHLFSEAVARLPFVLGCYRPPPGTPDVVPTPARQAGHVTFGCLSRAIRVNDRVIAAWAEILHQVPGSRMVLNSRHFGDAFLRDLTIRRFAEHGIAAERLDIGFTRGAWALYNQIDILLDCFPHNSGTTTFEAFWMGVPVVTVTDRPSVGRLGASVANTIGHPELVGYSVREYIAIAVRLANDVDALDSLRQSLRPAIAASPIMDAARFTRTLEAAYRGMWSRYLSGRPARSFAVAEPRA</sequence>
<dbReference type="eggNOG" id="COG0457">
    <property type="taxonomic scope" value="Bacteria"/>
</dbReference>
<dbReference type="Gene3D" id="1.25.40.10">
    <property type="entry name" value="Tetratricopeptide repeat domain"/>
    <property type="match status" value="1"/>
</dbReference>
<feature type="domain" description="O-GlcNAc transferase C-terminal" evidence="6">
    <location>
        <begin position="525"/>
        <end position="692"/>
    </location>
</feature>
<dbReference type="Gene3D" id="3.40.50.2000">
    <property type="entry name" value="Glycogen Phosphorylase B"/>
    <property type="match status" value="1"/>
</dbReference>
<dbReference type="PANTHER" id="PTHR44835:SF1">
    <property type="entry name" value="PROTEIN O-GLCNAC TRANSFERASE"/>
    <property type="match status" value="1"/>
</dbReference>
<evidence type="ECO:0000256" key="5">
    <source>
        <dbReference type="ARBA" id="ARBA00022803"/>
    </source>
</evidence>
<dbReference type="PANTHER" id="PTHR44835">
    <property type="entry name" value="UDP-N-ACETYLGLUCOSAMINE--PEPTIDE N-ACETYLGLUCOSAMINYLTRANSFERASE SPINDLY-RELATED"/>
    <property type="match status" value="1"/>
</dbReference>
<dbReference type="AlphaFoldDB" id="K9HCQ5"/>
<accession>K9HCQ5</accession>
<dbReference type="STRING" id="1238182.C882_2309"/>
<evidence type="ECO:0000313" key="7">
    <source>
        <dbReference type="EMBL" id="EKV26536.1"/>
    </source>
</evidence>
<dbReference type="EMBL" id="ANHY01000029">
    <property type="protein sequence ID" value="EKV26536.1"/>
    <property type="molecule type" value="Genomic_DNA"/>
</dbReference>
<feature type="domain" description="O-GlcNAc transferase C-terminal" evidence="6">
    <location>
        <begin position="342"/>
        <end position="493"/>
    </location>
</feature>
<dbReference type="Gene3D" id="3.40.50.11380">
    <property type="match status" value="1"/>
</dbReference>
<evidence type="ECO:0000256" key="4">
    <source>
        <dbReference type="ARBA" id="ARBA00022737"/>
    </source>
</evidence>
<organism evidence="7 8">
    <name type="scientific">Caenispirillum salinarum AK4</name>
    <dbReference type="NCBI Taxonomy" id="1238182"/>
    <lineage>
        <taxon>Bacteria</taxon>
        <taxon>Pseudomonadati</taxon>
        <taxon>Pseudomonadota</taxon>
        <taxon>Alphaproteobacteria</taxon>
        <taxon>Rhodospirillales</taxon>
        <taxon>Novispirillaceae</taxon>
        <taxon>Caenispirillum</taxon>
    </lineage>
</organism>
<dbReference type="Proteomes" id="UP000009881">
    <property type="component" value="Unassembled WGS sequence"/>
</dbReference>
<dbReference type="SUPFAM" id="SSF53756">
    <property type="entry name" value="UDP-Glycosyltransferase/glycogen phosphorylase"/>
    <property type="match status" value="1"/>
</dbReference>
<dbReference type="InterPro" id="IPR011990">
    <property type="entry name" value="TPR-like_helical_dom_sf"/>
</dbReference>
<dbReference type="eggNOG" id="COG3914">
    <property type="taxonomic scope" value="Bacteria"/>
</dbReference>
<proteinExistence type="predicted"/>
<dbReference type="SUPFAM" id="SSF48452">
    <property type="entry name" value="TPR-like"/>
    <property type="match status" value="1"/>
</dbReference>
<evidence type="ECO:0000313" key="8">
    <source>
        <dbReference type="Proteomes" id="UP000009881"/>
    </source>
</evidence>
<dbReference type="GO" id="GO:0016757">
    <property type="term" value="F:glycosyltransferase activity"/>
    <property type="evidence" value="ECO:0007669"/>
    <property type="project" value="UniProtKB-KW"/>
</dbReference>
<dbReference type="InterPro" id="IPR051939">
    <property type="entry name" value="Glycosyltr_41/O-GlcNAc_trsf"/>
</dbReference>
<evidence type="ECO:0000256" key="2">
    <source>
        <dbReference type="ARBA" id="ARBA00022676"/>
    </source>
</evidence>
<gene>
    <name evidence="7" type="ORF">C882_2309</name>
</gene>
<dbReference type="RefSeq" id="WP_009542704.1">
    <property type="nucleotide sequence ID" value="NZ_ANHY01000029.1"/>
</dbReference>
<keyword evidence="2" id="KW-0328">Glycosyltransferase</keyword>
<dbReference type="Pfam" id="PF13844">
    <property type="entry name" value="Glyco_transf_41"/>
    <property type="match status" value="2"/>
</dbReference>
<keyword evidence="4" id="KW-0677">Repeat</keyword>
<protein>
    <submittedName>
        <fullName evidence="7">Tetratricopeptide TPR_2 repeat protein</fullName>
    </submittedName>
</protein>
<keyword evidence="3" id="KW-0808">Transferase</keyword>
<dbReference type="OrthoDB" id="146908at2"/>
<keyword evidence="5" id="KW-0802">TPR repeat</keyword>
<evidence type="ECO:0000256" key="3">
    <source>
        <dbReference type="ARBA" id="ARBA00022679"/>
    </source>
</evidence>
<dbReference type="InterPro" id="IPR029489">
    <property type="entry name" value="OGT/SEC/SPY_C"/>
</dbReference>
<evidence type="ECO:0000256" key="1">
    <source>
        <dbReference type="ARBA" id="ARBA00004922"/>
    </source>
</evidence>
<comment type="pathway">
    <text evidence="1">Protein modification; protein glycosylation.</text>
</comment>
<keyword evidence="8" id="KW-1185">Reference proteome</keyword>
<reference evidence="7 8" key="1">
    <citation type="journal article" date="2013" name="Genome Announc.">
        <title>Draft Genome Sequence of an Alphaproteobacterium, Caenispirillum salinarum AK4(T), Isolated from a Solar Saltern.</title>
        <authorList>
            <person name="Khatri I."/>
            <person name="Singh A."/>
            <person name="Korpole S."/>
            <person name="Pinnaka A.K."/>
            <person name="Subramanian S."/>
        </authorList>
    </citation>
    <scope>NUCLEOTIDE SEQUENCE [LARGE SCALE GENOMIC DNA]</scope>
    <source>
        <strain evidence="7 8">AK4</strain>
    </source>
</reference>
<dbReference type="PATRIC" id="fig|1238182.3.peg.4264"/>
<comment type="caution">
    <text evidence="7">The sequence shown here is derived from an EMBL/GenBank/DDBJ whole genome shotgun (WGS) entry which is preliminary data.</text>
</comment>
<name>K9HCQ5_9PROT</name>
<evidence type="ECO:0000259" key="6">
    <source>
        <dbReference type="Pfam" id="PF13844"/>
    </source>
</evidence>